<keyword evidence="2" id="KW-1185">Reference proteome</keyword>
<evidence type="ECO:0000313" key="2">
    <source>
        <dbReference type="Proteomes" id="UP001153269"/>
    </source>
</evidence>
<dbReference type="Proteomes" id="UP001153269">
    <property type="component" value="Unassembled WGS sequence"/>
</dbReference>
<sequence>MGGSELRCVSDHPWVSQVDEVVTEQARPCTAQRDAAYTARNTTRPEGTPVNPQTQRKLARSRHYSAMYGCPCERPGDGMGRSPRKAWIGLLAEAVVNRQVQHSRGSQTSTSYMEICL</sequence>
<dbReference type="AlphaFoldDB" id="A0A9N7YG52"/>
<dbReference type="EMBL" id="CADEAL010000732">
    <property type="protein sequence ID" value="CAB1424458.1"/>
    <property type="molecule type" value="Genomic_DNA"/>
</dbReference>
<accession>A0A9N7YG52</accession>
<proteinExistence type="predicted"/>
<protein>
    <submittedName>
        <fullName evidence="1">Uncharacterized protein</fullName>
    </submittedName>
</protein>
<reference evidence="1" key="1">
    <citation type="submission" date="2020-03" db="EMBL/GenBank/DDBJ databases">
        <authorList>
            <person name="Weist P."/>
        </authorList>
    </citation>
    <scope>NUCLEOTIDE SEQUENCE</scope>
</reference>
<gene>
    <name evidence="1" type="ORF">PLEPLA_LOCUS12383</name>
</gene>
<organism evidence="1 2">
    <name type="scientific">Pleuronectes platessa</name>
    <name type="common">European plaice</name>
    <dbReference type="NCBI Taxonomy" id="8262"/>
    <lineage>
        <taxon>Eukaryota</taxon>
        <taxon>Metazoa</taxon>
        <taxon>Chordata</taxon>
        <taxon>Craniata</taxon>
        <taxon>Vertebrata</taxon>
        <taxon>Euteleostomi</taxon>
        <taxon>Actinopterygii</taxon>
        <taxon>Neopterygii</taxon>
        <taxon>Teleostei</taxon>
        <taxon>Neoteleostei</taxon>
        <taxon>Acanthomorphata</taxon>
        <taxon>Carangaria</taxon>
        <taxon>Pleuronectiformes</taxon>
        <taxon>Pleuronectoidei</taxon>
        <taxon>Pleuronectidae</taxon>
        <taxon>Pleuronectes</taxon>
    </lineage>
</organism>
<comment type="caution">
    <text evidence="1">The sequence shown here is derived from an EMBL/GenBank/DDBJ whole genome shotgun (WGS) entry which is preliminary data.</text>
</comment>
<evidence type="ECO:0000313" key="1">
    <source>
        <dbReference type="EMBL" id="CAB1424458.1"/>
    </source>
</evidence>
<name>A0A9N7YG52_PLEPL</name>